<dbReference type="EMBL" id="CAJHNH020001495">
    <property type="protein sequence ID" value="CAG5123298.1"/>
    <property type="molecule type" value="Genomic_DNA"/>
</dbReference>
<dbReference type="Pfam" id="PF07707">
    <property type="entry name" value="BACK"/>
    <property type="match status" value="1"/>
</dbReference>
<dbReference type="InterPro" id="IPR011333">
    <property type="entry name" value="SKP1/BTB/POZ_sf"/>
</dbReference>
<dbReference type="PROSITE" id="PS50097">
    <property type="entry name" value="BTB"/>
    <property type="match status" value="1"/>
</dbReference>
<dbReference type="GO" id="GO:0005829">
    <property type="term" value="C:cytosol"/>
    <property type="evidence" value="ECO:0007669"/>
    <property type="project" value="TreeGrafter"/>
</dbReference>
<dbReference type="Gene3D" id="3.30.710.10">
    <property type="entry name" value="Potassium Channel Kv1.1, Chain A"/>
    <property type="match status" value="1"/>
</dbReference>
<dbReference type="Pfam" id="PF00651">
    <property type="entry name" value="BTB"/>
    <property type="match status" value="1"/>
</dbReference>
<keyword evidence="4" id="KW-0833">Ubl conjugation pathway</keyword>
<protein>
    <recommendedName>
        <fullName evidence="6">BTB domain-containing protein</fullName>
    </recommendedName>
</protein>
<dbReference type="SUPFAM" id="SSF54695">
    <property type="entry name" value="POZ domain"/>
    <property type="match status" value="1"/>
</dbReference>
<feature type="domain" description="BTB" evidence="6">
    <location>
        <begin position="104"/>
        <end position="176"/>
    </location>
</feature>
<keyword evidence="8" id="KW-1185">Reference proteome</keyword>
<feature type="compositionally biased region" description="Pro residues" evidence="5">
    <location>
        <begin position="63"/>
        <end position="73"/>
    </location>
</feature>
<dbReference type="Gene3D" id="2.60.120.820">
    <property type="entry name" value="PHR domain"/>
    <property type="match status" value="1"/>
</dbReference>
<dbReference type="FunFam" id="2.60.120.820:FF:000001">
    <property type="entry name" value="BTB/POZ domain-containing protein 3"/>
    <property type="match status" value="1"/>
</dbReference>
<sequence length="508" mass="56987">MKSCIPAKDKEEDEMNQEVPQNFIPSIQPRSGVPNSSQPSSTRQTQVDSSPISWQPTSGPRRVSPPPTVPPLPSSKVSEQHNWQASVHTVRERNAVMFNNSLMADVFFTVGAPGHQRRIPSHKYVLASGSSVFYAMLYGGLAEECKVMEINIPDVEPAAFLNMLRYLYCDEIWVEADTVLATLYAAKKYIVPQLAKACVCYLETSLSAKNACVLLSQGRLFEEVELMQRCWEVIDAQAEESLRSEGFTEIDKKTLETILSRETLNTRELSLFEAACRWAVAECCRQDLEPSAENQRKVLGDCLHLVRFPVMSLEEFANSPAQSGVLSLRECHDLFLHFTARQSPKLPFPKVTRKGLSQFRVQRFQSSAYRSNQWRYRGRCDSIQFSVDRRIFIAGFGLYGSSNAASEYKVKMELKRSGYVEGHCMTSFLSDGSSNTFPVFFESPVQIEAETFYTASVVLDGKELSYFGQEGVAEIQCGKVTFQFQCSSDSTNGTGVQGGQIPELIFYC</sequence>
<reference evidence="7" key="1">
    <citation type="submission" date="2021-04" db="EMBL/GenBank/DDBJ databases">
        <authorList>
            <consortium name="Molecular Ecology Group"/>
        </authorList>
    </citation>
    <scope>NUCLEOTIDE SEQUENCE</scope>
</reference>
<comment type="pathway">
    <text evidence="2">Protein modification; protein ubiquitination.</text>
</comment>
<feature type="region of interest" description="Disordered" evidence="5">
    <location>
        <begin position="1"/>
        <end position="85"/>
    </location>
</feature>
<dbReference type="FunFam" id="1.25.40.420:FF:000008">
    <property type="entry name" value="BTB/POZ domain-containing protein POB1"/>
    <property type="match status" value="1"/>
</dbReference>
<dbReference type="AlphaFoldDB" id="A0A8S3Z4S3"/>
<dbReference type="InterPro" id="IPR000210">
    <property type="entry name" value="BTB/POZ_dom"/>
</dbReference>
<keyword evidence="3" id="KW-0963">Cytoplasm</keyword>
<evidence type="ECO:0000256" key="4">
    <source>
        <dbReference type="ARBA" id="ARBA00022786"/>
    </source>
</evidence>
<dbReference type="InterPro" id="IPR012983">
    <property type="entry name" value="PHR"/>
</dbReference>
<evidence type="ECO:0000256" key="2">
    <source>
        <dbReference type="ARBA" id="ARBA00004906"/>
    </source>
</evidence>
<dbReference type="PANTHER" id="PTHR45774:SF4">
    <property type="entry name" value="AXUNDEAD, ISOFORM F"/>
    <property type="match status" value="1"/>
</dbReference>
<gene>
    <name evidence="7" type="ORF">CUNI_LOCUS8856</name>
</gene>
<dbReference type="FunFam" id="3.30.710.10:FF:000015">
    <property type="entry name" value="BTB/POZ domain-containing protein 3"/>
    <property type="match status" value="1"/>
</dbReference>
<dbReference type="Proteomes" id="UP000678393">
    <property type="component" value="Unassembled WGS sequence"/>
</dbReference>
<feature type="compositionally biased region" description="Polar residues" evidence="5">
    <location>
        <begin position="18"/>
        <end position="55"/>
    </location>
</feature>
<evidence type="ECO:0000256" key="1">
    <source>
        <dbReference type="ARBA" id="ARBA00004496"/>
    </source>
</evidence>
<comment type="subcellular location">
    <subcellularLocation>
        <location evidence="1">Cytoplasm</location>
    </subcellularLocation>
</comment>
<name>A0A8S3Z4S3_9EUPU</name>
<dbReference type="Pfam" id="PF08005">
    <property type="entry name" value="PHR"/>
    <property type="match status" value="1"/>
</dbReference>
<evidence type="ECO:0000313" key="8">
    <source>
        <dbReference type="Proteomes" id="UP000678393"/>
    </source>
</evidence>
<dbReference type="Gene3D" id="1.25.40.420">
    <property type="match status" value="1"/>
</dbReference>
<comment type="caution">
    <text evidence="7">The sequence shown here is derived from an EMBL/GenBank/DDBJ whole genome shotgun (WGS) entry which is preliminary data.</text>
</comment>
<evidence type="ECO:0000256" key="3">
    <source>
        <dbReference type="ARBA" id="ARBA00022490"/>
    </source>
</evidence>
<dbReference type="SMART" id="SM00225">
    <property type="entry name" value="BTB"/>
    <property type="match status" value="1"/>
</dbReference>
<dbReference type="PANTHER" id="PTHR45774">
    <property type="entry name" value="BTB/POZ DOMAIN-CONTAINING"/>
    <property type="match status" value="1"/>
</dbReference>
<evidence type="ECO:0000256" key="5">
    <source>
        <dbReference type="SAM" id="MobiDB-lite"/>
    </source>
</evidence>
<evidence type="ECO:0000259" key="6">
    <source>
        <dbReference type="PROSITE" id="PS50097"/>
    </source>
</evidence>
<dbReference type="CDD" id="cd18282">
    <property type="entry name" value="BTB_POZ_BTBD3_6"/>
    <property type="match status" value="1"/>
</dbReference>
<dbReference type="OrthoDB" id="636773at2759"/>
<dbReference type="CDD" id="cd18488">
    <property type="entry name" value="BACK_BTBD3_like"/>
    <property type="match status" value="1"/>
</dbReference>
<accession>A0A8S3Z4S3</accession>
<dbReference type="InterPro" id="IPR011705">
    <property type="entry name" value="BACK"/>
</dbReference>
<proteinExistence type="predicted"/>
<dbReference type="SMART" id="SM00875">
    <property type="entry name" value="BACK"/>
    <property type="match status" value="1"/>
</dbReference>
<organism evidence="7 8">
    <name type="scientific">Candidula unifasciata</name>
    <dbReference type="NCBI Taxonomy" id="100452"/>
    <lineage>
        <taxon>Eukaryota</taxon>
        <taxon>Metazoa</taxon>
        <taxon>Spiralia</taxon>
        <taxon>Lophotrochozoa</taxon>
        <taxon>Mollusca</taxon>
        <taxon>Gastropoda</taxon>
        <taxon>Heterobranchia</taxon>
        <taxon>Euthyneura</taxon>
        <taxon>Panpulmonata</taxon>
        <taxon>Eupulmonata</taxon>
        <taxon>Stylommatophora</taxon>
        <taxon>Helicina</taxon>
        <taxon>Helicoidea</taxon>
        <taxon>Geomitridae</taxon>
        <taxon>Candidula</taxon>
    </lineage>
</organism>
<dbReference type="InterPro" id="IPR049737">
    <property type="entry name" value="Btbd6a-like_BACK"/>
</dbReference>
<dbReference type="GO" id="GO:0022008">
    <property type="term" value="P:neurogenesis"/>
    <property type="evidence" value="ECO:0007669"/>
    <property type="project" value="TreeGrafter"/>
</dbReference>
<feature type="compositionally biased region" description="Polar residues" evidence="5">
    <location>
        <begin position="76"/>
        <end position="85"/>
    </location>
</feature>
<evidence type="ECO:0000313" key="7">
    <source>
        <dbReference type="EMBL" id="CAG5123298.1"/>
    </source>
</evidence>
<dbReference type="InterPro" id="IPR038648">
    <property type="entry name" value="PHR_sf"/>
</dbReference>